<evidence type="ECO:0000256" key="6">
    <source>
        <dbReference type="SAM" id="MobiDB-lite"/>
    </source>
</evidence>
<evidence type="ECO:0000313" key="8">
    <source>
        <dbReference type="EMBL" id="QLH82353.1"/>
    </source>
</evidence>
<evidence type="ECO:0000256" key="2">
    <source>
        <dbReference type="ARBA" id="ARBA00022603"/>
    </source>
</evidence>
<evidence type="ECO:0000313" key="9">
    <source>
        <dbReference type="Proteomes" id="UP000509346"/>
    </source>
</evidence>
<dbReference type="AlphaFoldDB" id="A0A7D5TBK2"/>
<evidence type="ECO:0000256" key="5">
    <source>
        <dbReference type="ARBA" id="ARBA00047942"/>
    </source>
</evidence>
<gene>
    <name evidence="8" type="ORF">HZS54_12325</name>
</gene>
<dbReference type="OrthoDB" id="45790at2157"/>
<keyword evidence="9" id="KW-1185">Reference proteome</keyword>
<protein>
    <recommendedName>
        <fullName evidence="1">site-specific DNA-methyltransferase (adenine-specific)</fullName>
        <ecNumber evidence="1">2.1.1.72</ecNumber>
    </recommendedName>
</protein>
<dbReference type="EMBL" id="CP058909">
    <property type="protein sequence ID" value="QLH82353.1"/>
    <property type="molecule type" value="Genomic_DNA"/>
</dbReference>
<dbReference type="GO" id="GO:0032259">
    <property type="term" value="P:methylation"/>
    <property type="evidence" value="ECO:0007669"/>
    <property type="project" value="UniProtKB-KW"/>
</dbReference>
<evidence type="ECO:0000259" key="7">
    <source>
        <dbReference type="Pfam" id="PF07669"/>
    </source>
</evidence>
<reference evidence="8 9" key="1">
    <citation type="submission" date="2020-07" db="EMBL/GenBank/DDBJ databases">
        <title>Halosimplex litoreum sp. nov. and Halosimplex rubrum sp. nov., isolated from different salt environments.</title>
        <authorList>
            <person name="Cui H."/>
        </authorList>
    </citation>
    <scope>NUCLEOTIDE SEQUENCE [LARGE SCALE GENOMIC DNA]</scope>
    <source>
        <strain evidence="8 9">R2</strain>
    </source>
</reference>
<dbReference type="EC" id="2.1.1.72" evidence="1"/>
<keyword evidence="2 8" id="KW-0489">Methyltransferase</keyword>
<evidence type="ECO:0000256" key="4">
    <source>
        <dbReference type="ARBA" id="ARBA00022691"/>
    </source>
</evidence>
<proteinExistence type="predicted"/>
<dbReference type="PANTHER" id="PTHR33841:SF1">
    <property type="entry name" value="DNA METHYLTRANSFERASE A"/>
    <property type="match status" value="1"/>
</dbReference>
<dbReference type="InterPro" id="IPR050953">
    <property type="entry name" value="N4_N6_ade-DNA_methylase"/>
</dbReference>
<dbReference type="GeneID" id="56083388"/>
<dbReference type="Gene3D" id="3.40.50.150">
    <property type="entry name" value="Vaccinia Virus protein VP39"/>
    <property type="match status" value="1"/>
</dbReference>
<name>A0A7D5TBK2_9EURY</name>
<dbReference type="InterPro" id="IPR029063">
    <property type="entry name" value="SAM-dependent_MTases_sf"/>
</dbReference>
<dbReference type="GO" id="GO:0006304">
    <property type="term" value="P:DNA modification"/>
    <property type="evidence" value="ECO:0007669"/>
    <property type="project" value="InterPro"/>
</dbReference>
<accession>A0A7D5TBK2</accession>
<dbReference type="GO" id="GO:0003676">
    <property type="term" value="F:nucleic acid binding"/>
    <property type="evidence" value="ECO:0007669"/>
    <property type="project" value="InterPro"/>
</dbReference>
<dbReference type="PRINTS" id="PR00507">
    <property type="entry name" value="N12N6MTFRASE"/>
</dbReference>
<sequence>MTDEGFVPTPAPFTDWMVSVLFTETPSKGDKLLLPGCGTGNFAAAVQRCCSFRGHPCPDIYAVEPNDDRADKFQTRFEEAGTPQQPEISEASAHQLKYVYPPDWSPSHEPTEMDITFLQNDFLTDPPRGQFEYIIANPPFVQYNNINKDKRERYAERFETATGRFNLYAPFVEQMCDRLTADGELVFILPEDFLFSTNANFRNRLREETIHYVRPLPEPVFPDHTVRTCMLHLSADGSLGLNSSFVLDTWHYTTEIKELLQGVNIGEDEVEEHVSDYLDRFEKLQHKILARRQTQGREGGYSTLDDPRIETETQTDLGNWA</sequence>
<evidence type="ECO:0000256" key="1">
    <source>
        <dbReference type="ARBA" id="ARBA00011900"/>
    </source>
</evidence>
<comment type="catalytic activity">
    <reaction evidence="5">
        <text>a 2'-deoxyadenosine in DNA + S-adenosyl-L-methionine = an N(6)-methyl-2'-deoxyadenosine in DNA + S-adenosyl-L-homocysteine + H(+)</text>
        <dbReference type="Rhea" id="RHEA:15197"/>
        <dbReference type="Rhea" id="RHEA-COMP:12418"/>
        <dbReference type="Rhea" id="RHEA-COMP:12419"/>
        <dbReference type="ChEBI" id="CHEBI:15378"/>
        <dbReference type="ChEBI" id="CHEBI:57856"/>
        <dbReference type="ChEBI" id="CHEBI:59789"/>
        <dbReference type="ChEBI" id="CHEBI:90615"/>
        <dbReference type="ChEBI" id="CHEBI:90616"/>
        <dbReference type="EC" id="2.1.1.72"/>
    </reaction>
</comment>
<dbReference type="PROSITE" id="PS00092">
    <property type="entry name" value="N6_MTASE"/>
    <property type="match status" value="1"/>
</dbReference>
<feature type="domain" description="Type II methyltransferase M.TaqI-like" evidence="7">
    <location>
        <begin position="120"/>
        <end position="209"/>
    </location>
</feature>
<dbReference type="KEGG" id="hpel:HZS54_12325"/>
<feature type="compositionally biased region" description="Polar residues" evidence="6">
    <location>
        <begin position="312"/>
        <end position="321"/>
    </location>
</feature>
<evidence type="ECO:0000256" key="3">
    <source>
        <dbReference type="ARBA" id="ARBA00022679"/>
    </source>
</evidence>
<dbReference type="SUPFAM" id="SSF53335">
    <property type="entry name" value="S-adenosyl-L-methionine-dependent methyltransferases"/>
    <property type="match status" value="1"/>
</dbReference>
<dbReference type="GO" id="GO:0009007">
    <property type="term" value="F:site-specific DNA-methyltransferase (adenine-specific) activity"/>
    <property type="evidence" value="ECO:0007669"/>
    <property type="project" value="UniProtKB-EC"/>
</dbReference>
<dbReference type="Pfam" id="PF07669">
    <property type="entry name" value="Eco57I"/>
    <property type="match status" value="1"/>
</dbReference>
<organism evidence="8 9">
    <name type="scientific">Halosimplex pelagicum</name>
    <dbReference type="NCBI Taxonomy" id="869886"/>
    <lineage>
        <taxon>Archaea</taxon>
        <taxon>Methanobacteriati</taxon>
        <taxon>Methanobacteriota</taxon>
        <taxon>Stenosarchaea group</taxon>
        <taxon>Halobacteria</taxon>
        <taxon>Halobacteriales</taxon>
        <taxon>Haloarculaceae</taxon>
        <taxon>Halosimplex</taxon>
    </lineage>
</organism>
<dbReference type="RefSeq" id="WP_179922821.1">
    <property type="nucleotide sequence ID" value="NZ_CP058909.1"/>
</dbReference>
<dbReference type="InterPro" id="IPR011639">
    <property type="entry name" value="MethylTrfase_TaqI-like_dom"/>
</dbReference>
<feature type="region of interest" description="Disordered" evidence="6">
    <location>
        <begin position="295"/>
        <end position="321"/>
    </location>
</feature>
<keyword evidence="4" id="KW-0949">S-adenosyl-L-methionine</keyword>
<dbReference type="InterPro" id="IPR002052">
    <property type="entry name" value="DNA_methylase_N6_adenine_CS"/>
</dbReference>
<dbReference type="Proteomes" id="UP000509346">
    <property type="component" value="Chromosome"/>
</dbReference>
<keyword evidence="3" id="KW-0808">Transferase</keyword>
<dbReference type="PANTHER" id="PTHR33841">
    <property type="entry name" value="DNA METHYLTRANSFERASE YEEA-RELATED"/>
    <property type="match status" value="1"/>
</dbReference>